<name>A0A318RKG2_WILLI</name>
<keyword evidence="1" id="KW-0812">Transmembrane</keyword>
<dbReference type="Proteomes" id="UP000247591">
    <property type="component" value="Unassembled WGS sequence"/>
</dbReference>
<evidence type="ECO:0000259" key="3">
    <source>
        <dbReference type="Pfam" id="PF11887"/>
    </source>
</evidence>
<organism evidence="4 5">
    <name type="scientific">Williamsia limnetica</name>
    <dbReference type="NCBI Taxonomy" id="882452"/>
    <lineage>
        <taxon>Bacteria</taxon>
        <taxon>Bacillati</taxon>
        <taxon>Actinomycetota</taxon>
        <taxon>Actinomycetes</taxon>
        <taxon>Mycobacteriales</taxon>
        <taxon>Nocardiaceae</taxon>
        <taxon>Williamsia</taxon>
    </lineage>
</organism>
<dbReference type="EMBL" id="QJSP01000009">
    <property type="protein sequence ID" value="PYE15829.1"/>
    <property type="molecule type" value="Genomic_DNA"/>
</dbReference>
<dbReference type="Pfam" id="PF02470">
    <property type="entry name" value="MlaD"/>
    <property type="match status" value="1"/>
</dbReference>
<dbReference type="RefSeq" id="WP_110470485.1">
    <property type="nucleotide sequence ID" value="NZ_QJSP01000009.1"/>
</dbReference>
<feature type="transmembrane region" description="Helical" evidence="1">
    <location>
        <begin position="12"/>
        <end position="34"/>
    </location>
</feature>
<comment type="caution">
    <text evidence="4">The sequence shown here is derived from an EMBL/GenBank/DDBJ whole genome shotgun (WGS) entry which is preliminary data.</text>
</comment>
<dbReference type="NCBIfam" id="TIGR00996">
    <property type="entry name" value="Mtu_fam_mce"/>
    <property type="match status" value="1"/>
</dbReference>
<dbReference type="AlphaFoldDB" id="A0A318RKG2"/>
<dbReference type="GO" id="GO:0005576">
    <property type="term" value="C:extracellular region"/>
    <property type="evidence" value="ECO:0007669"/>
    <property type="project" value="TreeGrafter"/>
</dbReference>
<dbReference type="OrthoDB" id="4516955at2"/>
<accession>A0A318RKG2</accession>
<dbReference type="PANTHER" id="PTHR33371:SF4">
    <property type="entry name" value="INTERMEMBRANE PHOSPHOLIPID TRANSPORT SYSTEM BINDING PROTEIN MLAD"/>
    <property type="match status" value="1"/>
</dbReference>
<reference evidence="4 5" key="1">
    <citation type="submission" date="2018-06" db="EMBL/GenBank/DDBJ databases">
        <title>Genomic Encyclopedia of Type Strains, Phase IV (KMG-IV): sequencing the most valuable type-strain genomes for metagenomic binning, comparative biology and taxonomic classification.</title>
        <authorList>
            <person name="Goeker M."/>
        </authorList>
    </citation>
    <scope>NUCLEOTIDE SEQUENCE [LARGE SCALE GENOMIC DNA]</scope>
    <source>
        <strain evidence="4 5">DSM 45521</strain>
    </source>
</reference>
<gene>
    <name evidence="4" type="ORF">DFR67_10957</name>
</gene>
<keyword evidence="1" id="KW-0472">Membrane</keyword>
<dbReference type="InterPro" id="IPR003399">
    <property type="entry name" value="Mce/MlaD"/>
</dbReference>
<dbReference type="Pfam" id="PF11887">
    <property type="entry name" value="Mce4_CUP1"/>
    <property type="match status" value="1"/>
</dbReference>
<keyword evidence="1" id="KW-1133">Transmembrane helix</keyword>
<feature type="domain" description="Mce/MlaD" evidence="2">
    <location>
        <begin position="43"/>
        <end position="118"/>
    </location>
</feature>
<dbReference type="InterPro" id="IPR052336">
    <property type="entry name" value="MlaD_Phospholipid_Transporter"/>
</dbReference>
<evidence type="ECO:0000313" key="4">
    <source>
        <dbReference type="EMBL" id="PYE15829.1"/>
    </source>
</evidence>
<proteinExistence type="predicted"/>
<evidence type="ECO:0000259" key="2">
    <source>
        <dbReference type="Pfam" id="PF02470"/>
    </source>
</evidence>
<evidence type="ECO:0000313" key="5">
    <source>
        <dbReference type="Proteomes" id="UP000247591"/>
    </source>
</evidence>
<dbReference type="PROSITE" id="PS51257">
    <property type="entry name" value="PROKAR_LIPOPROTEIN"/>
    <property type="match status" value="1"/>
</dbReference>
<dbReference type="InterPro" id="IPR024516">
    <property type="entry name" value="Mce_C"/>
</dbReference>
<dbReference type="PANTHER" id="PTHR33371">
    <property type="entry name" value="INTERMEMBRANE PHOSPHOLIPID TRANSPORT SYSTEM BINDING PROTEIN MLAD-RELATED"/>
    <property type="match status" value="1"/>
</dbReference>
<keyword evidence="5" id="KW-1185">Reference proteome</keyword>
<sequence>MLNRSVGQLRRTIVLVATLMSTALIAAGCTLIPADIKYAAGQTIKVTAYFESVAGLYADNDVDVLGMPVGRVLSITPQGGRVKVEFTIDKDIPIPADATAAIINTSLVTTRHIELSPPYSEGPKLADGDVISDAKSPVEIGTLFDTVDNLVEQFEADPDGNGPLSDMLSISSGIFGGNGARMKAAIDELSKAAQVGVDNGDALVEVIKNMDQLTSVLVENYPKMTAFSSSITQVSQMLGDQAPGLQATMEGLNQTLNNTATFLEGNTTTLGGSMGRLAAVISNLSDYSRQLVDTIDVAPLAFENLANSVSVEQRAWRAQVLIDKSLFDNELLSTFCEAINLQQDGCRTGKLTGFGPDLGVFSALVEMTK</sequence>
<dbReference type="InterPro" id="IPR005693">
    <property type="entry name" value="Mce"/>
</dbReference>
<protein>
    <submittedName>
        <fullName evidence="4">Virulence factor Mce-like protein</fullName>
    </submittedName>
</protein>
<feature type="domain" description="Mammalian cell entry C-terminal" evidence="3">
    <location>
        <begin position="123"/>
        <end position="296"/>
    </location>
</feature>
<evidence type="ECO:0000256" key="1">
    <source>
        <dbReference type="SAM" id="Phobius"/>
    </source>
</evidence>